<name>Q2HW74_MEDTR</name>
<accession>Q2HW74</accession>
<organism evidence="1">
    <name type="scientific">Medicago truncatula</name>
    <name type="common">Barrel medic</name>
    <name type="synonym">Medicago tribuloides</name>
    <dbReference type="NCBI Taxonomy" id="3880"/>
    <lineage>
        <taxon>Eukaryota</taxon>
        <taxon>Viridiplantae</taxon>
        <taxon>Streptophyta</taxon>
        <taxon>Embryophyta</taxon>
        <taxon>Tracheophyta</taxon>
        <taxon>Spermatophyta</taxon>
        <taxon>Magnoliopsida</taxon>
        <taxon>eudicotyledons</taxon>
        <taxon>Gunneridae</taxon>
        <taxon>Pentapetalae</taxon>
        <taxon>rosids</taxon>
        <taxon>fabids</taxon>
        <taxon>Fabales</taxon>
        <taxon>Fabaceae</taxon>
        <taxon>Papilionoideae</taxon>
        <taxon>50 kb inversion clade</taxon>
        <taxon>NPAAA clade</taxon>
        <taxon>Hologalegina</taxon>
        <taxon>IRL clade</taxon>
        <taxon>Trifolieae</taxon>
        <taxon>Medicago</taxon>
    </lineage>
</organism>
<reference evidence="1" key="1">
    <citation type="submission" date="2004-04" db="EMBL/GenBank/DDBJ databases">
        <title>Medicago truncatula BAC genomic sequence.</title>
        <authorList>
            <person name="Town C.D."/>
            <person name="Tallon L.J."/>
            <person name="Arbogast T."/>
            <person name="Althoff R."/>
            <person name="Hine E."/>
            <person name="Monaghan E."/>
            <person name="Smith S.A."/>
            <person name="Utterback T."/>
            <person name="Feldblyum T."/>
            <person name="Koo H."/>
            <person name="Cheung F."/>
        </authorList>
    </citation>
    <scope>NUCLEOTIDE SEQUENCE</scope>
</reference>
<evidence type="ECO:0000313" key="2">
    <source>
        <dbReference type="EMBL" id="RHN65787.1"/>
    </source>
</evidence>
<dbReference type="Gramene" id="rna13676">
    <property type="protein sequence ID" value="RHN65787.1"/>
    <property type="gene ID" value="gene13676"/>
</dbReference>
<gene>
    <name evidence="1" type="ORF">MtrDRAFT_AC147774g20v1</name>
    <name evidence="2" type="ORF">MtrunA17_Chr3g0083781</name>
</gene>
<dbReference type="EMBL" id="AC147774">
    <property type="protein sequence ID" value="ABD28309.1"/>
    <property type="molecule type" value="Genomic_DNA"/>
</dbReference>
<protein>
    <submittedName>
        <fullName evidence="1">Uncharacterized protein</fullName>
    </submittedName>
</protein>
<sequence>MSNIIKTITEGFHGMLPTESEWTRHQQQKRWKQDLSWRNNGRILRTNRHTRATTKRKMVKVRETHGELPKAAKKRPLLGFTENKKVNGVSNKELPLVIVVAIRDHDVARGLLYEGSSINILYQDAFEKLSLKRKDLKPYDGTDLHGFNEMSTRMWGYVTLNVTFGEEMDERTV</sequence>
<dbReference type="Proteomes" id="UP000265566">
    <property type="component" value="Chromosome 3"/>
</dbReference>
<proteinExistence type="predicted"/>
<dbReference type="EMBL" id="PSQE01000003">
    <property type="protein sequence ID" value="RHN65787.1"/>
    <property type="molecule type" value="Genomic_DNA"/>
</dbReference>
<dbReference type="AlphaFoldDB" id="Q2HW74"/>
<evidence type="ECO:0000313" key="1">
    <source>
        <dbReference type="EMBL" id="ABD28309.1"/>
    </source>
</evidence>
<reference evidence="1" key="2">
    <citation type="submission" date="2006-02" db="EMBL/GenBank/DDBJ databases">
        <authorList>
            <consortium name="The International Medicago Genome Annotation Group"/>
        </authorList>
    </citation>
    <scope>NUCLEOTIDE SEQUENCE</scope>
</reference>
<reference evidence="2" key="3">
    <citation type="journal article" date="2018" name="Nat. Plants">
        <title>Whole-genome landscape of Medicago truncatula symbiotic genes.</title>
        <authorList>
            <person name="Pecrix Y."/>
            <person name="Gamas P."/>
            <person name="Carrere S."/>
        </authorList>
    </citation>
    <scope>NUCLEOTIDE SEQUENCE</scope>
    <source>
        <tissue evidence="2">Leaves</tissue>
    </source>
</reference>